<name>A0A7J6NVF2_PEROL</name>
<dbReference type="AlphaFoldDB" id="A0A7J6NVF2"/>
<evidence type="ECO:0000313" key="4">
    <source>
        <dbReference type="Proteomes" id="UP000553632"/>
    </source>
</evidence>
<keyword evidence="4" id="KW-1185">Reference proteome</keyword>
<dbReference type="InterPro" id="IPR032675">
    <property type="entry name" value="LRR_dom_sf"/>
</dbReference>
<proteinExistence type="predicted"/>
<gene>
    <name evidence="3" type="ORF">FOZ63_007740</name>
</gene>
<dbReference type="PANTHER" id="PTHR15454">
    <property type="entry name" value="NISCHARIN RELATED"/>
    <property type="match status" value="1"/>
</dbReference>
<feature type="non-terminal residue" evidence="3">
    <location>
        <position position="1"/>
    </location>
</feature>
<evidence type="ECO:0000313" key="3">
    <source>
        <dbReference type="EMBL" id="KAF4687560.1"/>
    </source>
</evidence>
<evidence type="ECO:0000256" key="2">
    <source>
        <dbReference type="ARBA" id="ARBA00022737"/>
    </source>
</evidence>
<keyword evidence="1" id="KW-0433">Leucine-rich repeat</keyword>
<protein>
    <submittedName>
        <fullName evidence="3">Uncharacterized protein</fullName>
    </submittedName>
</protein>
<evidence type="ECO:0000256" key="1">
    <source>
        <dbReference type="ARBA" id="ARBA00022614"/>
    </source>
</evidence>
<dbReference type="Proteomes" id="UP000553632">
    <property type="component" value="Unassembled WGS sequence"/>
</dbReference>
<organism evidence="3 4">
    <name type="scientific">Perkinsus olseni</name>
    <name type="common">Perkinsus atlanticus</name>
    <dbReference type="NCBI Taxonomy" id="32597"/>
    <lineage>
        <taxon>Eukaryota</taxon>
        <taxon>Sar</taxon>
        <taxon>Alveolata</taxon>
        <taxon>Perkinsozoa</taxon>
        <taxon>Perkinsea</taxon>
        <taxon>Perkinsida</taxon>
        <taxon>Perkinsidae</taxon>
        <taxon>Perkinsus</taxon>
    </lineage>
</organism>
<sequence>VHSRKELERDINKSMRLDEDRECTRENEAMERVAVMEPGAMDWSSKSLDFLKVVAAVGSCLHPNVRAESFVLREFFTDLSLNNRNITLLDDRTTKFTALIQLSLDSNHIKCIYVLPPNLRILNVCGNQTNSVEGPELSTLLHLGLAYNEVEDAGAIAERFPSLLSLDLRSPVGVDCPEKIRPSCSRTMAEWKLSPSFSLS</sequence>
<dbReference type="EMBL" id="JABANO010040065">
    <property type="protein sequence ID" value="KAF4687560.1"/>
    <property type="molecule type" value="Genomic_DNA"/>
</dbReference>
<reference evidence="3 4" key="1">
    <citation type="submission" date="2020-04" db="EMBL/GenBank/DDBJ databases">
        <title>Perkinsus olseni comparative genomics.</title>
        <authorList>
            <person name="Bogema D.R."/>
        </authorList>
    </citation>
    <scope>NUCLEOTIDE SEQUENCE [LARGE SCALE GENOMIC DNA]</scope>
    <source>
        <strain evidence="3 4">ATCC PRA-207</strain>
    </source>
</reference>
<comment type="caution">
    <text evidence="3">The sequence shown here is derived from an EMBL/GenBank/DDBJ whole genome shotgun (WGS) entry which is preliminary data.</text>
</comment>
<accession>A0A7J6NVF2</accession>
<keyword evidence="2" id="KW-0677">Repeat</keyword>
<dbReference type="Gene3D" id="3.80.10.10">
    <property type="entry name" value="Ribonuclease Inhibitor"/>
    <property type="match status" value="1"/>
</dbReference>
<dbReference type="SUPFAM" id="SSF52058">
    <property type="entry name" value="L domain-like"/>
    <property type="match status" value="1"/>
</dbReference>
<dbReference type="PANTHER" id="PTHR15454:SF19">
    <property type="entry name" value="LEUCINE-RICH REPEAT-CONTAINING PROTEIN 51"/>
    <property type="match status" value="1"/>
</dbReference>
<dbReference type="GO" id="GO:0005737">
    <property type="term" value="C:cytoplasm"/>
    <property type="evidence" value="ECO:0007669"/>
    <property type="project" value="TreeGrafter"/>
</dbReference>